<accession>A0A918G327</accession>
<evidence type="ECO:0000313" key="2">
    <source>
        <dbReference type="Proteomes" id="UP000660680"/>
    </source>
</evidence>
<dbReference type="EMBL" id="BMRB01000001">
    <property type="protein sequence ID" value="GGS14498.1"/>
    <property type="molecule type" value="Genomic_DNA"/>
</dbReference>
<dbReference type="Proteomes" id="UP000660680">
    <property type="component" value="Unassembled WGS sequence"/>
</dbReference>
<name>A0A918G327_9PSEU</name>
<protein>
    <submittedName>
        <fullName evidence="1">Uncharacterized protein</fullName>
    </submittedName>
</protein>
<sequence>MTFHHGDNITQIGNHNSVTKYHGVPDLHAVIAAFRERVPAPDRESVDSSLAVLREHDLADEPARQALRTIAGVAAMLGDTPVIDAIRSATEALGRLRDG</sequence>
<comment type="caution">
    <text evidence="1">The sequence shown here is derived from an EMBL/GenBank/DDBJ whole genome shotgun (WGS) entry which is preliminary data.</text>
</comment>
<dbReference type="RefSeq" id="WP_189208466.1">
    <property type="nucleotide sequence ID" value="NZ_BMRB01000001.1"/>
</dbReference>
<organism evidence="1 2">
    <name type="scientific">Actinokineospora fastidiosa</name>
    <dbReference type="NCBI Taxonomy" id="1816"/>
    <lineage>
        <taxon>Bacteria</taxon>
        <taxon>Bacillati</taxon>
        <taxon>Actinomycetota</taxon>
        <taxon>Actinomycetes</taxon>
        <taxon>Pseudonocardiales</taxon>
        <taxon>Pseudonocardiaceae</taxon>
        <taxon>Actinokineospora</taxon>
    </lineage>
</organism>
<gene>
    <name evidence="1" type="ORF">GCM10010171_02990</name>
</gene>
<reference evidence="1" key="2">
    <citation type="submission" date="2020-09" db="EMBL/GenBank/DDBJ databases">
        <authorList>
            <person name="Sun Q."/>
            <person name="Ohkuma M."/>
        </authorList>
    </citation>
    <scope>NUCLEOTIDE SEQUENCE</scope>
    <source>
        <strain evidence="1">JCM 3276</strain>
    </source>
</reference>
<proteinExistence type="predicted"/>
<dbReference type="AlphaFoldDB" id="A0A918G327"/>
<evidence type="ECO:0000313" key="1">
    <source>
        <dbReference type="EMBL" id="GGS14498.1"/>
    </source>
</evidence>
<keyword evidence="2" id="KW-1185">Reference proteome</keyword>
<reference evidence="1" key="1">
    <citation type="journal article" date="2014" name="Int. J. Syst. Evol. Microbiol.">
        <title>Complete genome sequence of Corynebacterium casei LMG S-19264T (=DSM 44701T), isolated from a smear-ripened cheese.</title>
        <authorList>
            <consortium name="US DOE Joint Genome Institute (JGI-PGF)"/>
            <person name="Walter F."/>
            <person name="Albersmeier A."/>
            <person name="Kalinowski J."/>
            <person name="Ruckert C."/>
        </authorList>
    </citation>
    <scope>NUCLEOTIDE SEQUENCE</scope>
    <source>
        <strain evidence="1">JCM 3276</strain>
    </source>
</reference>